<dbReference type="GO" id="GO:0016616">
    <property type="term" value="F:oxidoreductase activity, acting on the CH-OH group of donors, NAD or NADP as acceptor"/>
    <property type="evidence" value="ECO:0007669"/>
    <property type="project" value="TreeGrafter"/>
</dbReference>
<dbReference type="Proteomes" id="UP000676325">
    <property type="component" value="Unassembled WGS sequence"/>
</dbReference>
<name>A0A941EI57_9ACTN</name>
<dbReference type="SUPFAM" id="SSF51735">
    <property type="entry name" value="NAD(P)-binding Rossmann-fold domains"/>
    <property type="match status" value="1"/>
</dbReference>
<dbReference type="PANTHER" id="PTHR45458">
    <property type="entry name" value="SHORT-CHAIN DEHYDROGENASE/REDUCTASE SDR"/>
    <property type="match status" value="1"/>
</dbReference>
<evidence type="ECO:0000313" key="2">
    <source>
        <dbReference type="Proteomes" id="UP000676325"/>
    </source>
</evidence>
<keyword evidence="2" id="KW-1185">Reference proteome</keyword>
<dbReference type="Gene3D" id="3.40.50.720">
    <property type="entry name" value="NAD(P)-binding Rossmann-like Domain"/>
    <property type="match status" value="1"/>
</dbReference>
<dbReference type="InterPro" id="IPR052184">
    <property type="entry name" value="SDR_enzymes"/>
</dbReference>
<dbReference type="InterPro" id="IPR002347">
    <property type="entry name" value="SDR_fam"/>
</dbReference>
<comment type="caution">
    <text evidence="1">The sequence shown here is derived from an EMBL/GenBank/DDBJ whole genome shotgun (WGS) entry which is preliminary data.</text>
</comment>
<evidence type="ECO:0000313" key="1">
    <source>
        <dbReference type="EMBL" id="MBR7831248.1"/>
    </source>
</evidence>
<proteinExistence type="predicted"/>
<gene>
    <name evidence="1" type="ORF">KDK95_33390</name>
</gene>
<dbReference type="Pfam" id="PF00106">
    <property type="entry name" value="adh_short"/>
    <property type="match status" value="1"/>
</dbReference>
<organism evidence="1 2">
    <name type="scientific">Actinospica acidithermotolerans</name>
    <dbReference type="NCBI Taxonomy" id="2828514"/>
    <lineage>
        <taxon>Bacteria</taxon>
        <taxon>Bacillati</taxon>
        <taxon>Actinomycetota</taxon>
        <taxon>Actinomycetes</taxon>
        <taxon>Catenulisporales</taxon>
        <taxon>Actinospicaceae</taxon>
        <taxon>Actinospica</taxon>
    </lineage>
</organism>
<dbReference type="PANTHER" id="PTHR45458:SF1">
    <property type="entry name" value="SHORT CHAIN DEHYDROGENASE"/>
    <property type="match status" value="1"/>
</dbReference>
<accession>A0A941EI57</accession>
<dbReference type="InterPro" id="IPR036291">
    <property type="entry name" value="NAD(P)-bd_dom_sf"/>
</dbReference>
<dbReference type="RefSeq" id="WP_212522361.1">
    <property type="nucleotide sequence ID" value="NZ_JAGSOH010000202.1"/>
</dbReference>
<protein>
    <submittedName>
        <fullName evidence="1">SDR family oxidoreductase</fullName>
    </submittedName>
</protein>
<dbReference type="AlphaFoldDB" id="A0A941EI57"/>
<reference evidence="1" key="1">
    <citation type="submission" date="2021-04" db="EMBL/GenBank/DDBJ databases">
        <title>Genome based classification of Actinospica acidithermotolerans sp. nov., an actinobacterium isolated from an Indonesian hot spring.</title>
        <authorList>
            <person name="Kusuma A.B."/>
            <person name="Putra K.E."/>
            <person name="Nafisah S."/>
            <person name="Loh J."/>
            <person name="Nouioui I."/>
            <person name="Goodfellow M."/>
        </authorList>
    </citation>
    <scope>NUCLEOTIDE SEQUENCE</scope>
    <source>
        <strain evidence="1">MGRD01-02</strain>
    </source>
</reference>
<sequence length="235" mass="25311">MAVDSGSARRTALVVGASRNLGLAISGQLLRRGWDVVATVRGHEPEDLRRIAQESGSALTVERLDITEQEQIAGLRERLGGLSLDLLFVNAGITDEDRPVGEVSTEVFTEVMVTNALSPMRVVEALGDLVAPSGTIAVMSSRQGSVSFNTRGGHEVYRASKAALNQLMRSYAARHHDDKRTLLLTHPGWVKTELGGPGAPVEVEESAHGVVDVVERHAGDGGLQFLDYRDQVVPW</sequence>
<dbReference type="EMBL" id="JAGSOH010000202">
    <property type="protein sequence ID" value="MBR7831248.1"/>
    <property type="molecule type" value="Genomic_DNA"/>
</dbReference>
<dbReference type="PRINTS" id="PR00081">
    <property type="entry name" value="GDHRDH"/>
</dbReference>